<keyword evidence="1" id="KW-1133">Transmembrane helix</keyword>
<dbReference type="EMBL" id="JAHOPB010000001">
    <property type="protein sequence ID" value="MBU8873163.1"/>
    <property type="molecule type" value="Genomic_DNA"/>
</dbReference>
<dbReference type="Pfam" id="PF01124">
    <property type="entry name" value="MAPEG"/>
    <property type="match status" value="1"/>
</dbReference>
<evidence type="ECO:0000313" key="3">
    <source>
        <dbReference type="Proteomes" id="UP000727907"/>
    </source>
</evidence>
<feature type="transmembrane region" description="Helical" evidence="1">
    <location>
        <begin position="102"/>
        <end position="125"/>
    </location>
</feature>
<evidence type="ECO:0000256" key="1">
    <source>
        <dbReference type="SAM" id="Phobius"/>
    </source>
</evidence>
<protein>
    <submittedName>
        <fullName evidence="2">MAPEG family protein</fullName>
    </submittedName>
</protein>
<dbReference type="Proteomes" id="UP000727907">
    <property type="component" value="Unassembled WGS sequence"/>
</dbReference>
<keyword evidence="3" id="KW-1185">Reference proteome</keyword>
<comment type="caution">
    <text evidence="2">The sequence shown here is derived from an EMBL/GenBank/DDBJ whole genome shotgun (WGS) entry which is preliminary data.</text>
</comment>
<dbReference type="RefSeq" id="WP_216957425.1">
    <property type="nucleotide sequence ID" value="NZ_JAHOPB010000001.1"/>
</dbReference>
<name>A0ABS6IFW2_9HYPH</name>
<keyword evidence="1" id="KW-0472">Membrane</keyword>
<dbReference type="InterPro" id="IPR001129">
    <property type="entry name" value="Membr-assoc_MAPEG"/>
</dbReference>
<gene>
    <name evidence="2" type="ORF">KQ910_05280</name>
</gene>
<sequence>MPVFFVCAGLLGLLAAALTVNVGLMRGRKRINLGDNGDAEMQAAVRAHGNLMEFAPLCLLMIYMASDFYSFRMVAGLSVVLLVARILHAGGMLGFIPKGRLLGTLATVLVLGVSAILLAIAGLGLKQY</sequence>
<dbReference type="PANTHER" id="PTHR35814">
    <property type="match status" value="1"/>
</dbReference>
<proteinExistence type="predicted"/>
<dbReference type="PANTHER" id="PTHR35814:SF1">
    <property type="entry name" value="GLUTATHIONE S-TRANSFERASE-RELATED"/>
    <property type="match status" value="1"/>
</dbReference>
<organism evidence="2 3">
    <name type="scientific">Reyranella humidisoli</name>
    <dbReference type="NCBI Taxonomy" id="2849149"/>
    <lineage>
        <taxon>Bacteria</taxon>
        <taxon>Pseudomonadati</taxon>
        <taxon>Pseudomonadota</taxon>
        <taxon>Alphaproteobacteria</taxon>
        <taxon>Hyphomicrobiales</taxon>
        <taxon>Reyranellaceae</taxon>
        <taxon>Reyranella</taxon>
    </lineage>
</organism>
<evidence type="ECO:0000313" key="2">
    <source>
        <dbReference type="EMBL" id="MBU8873163.1"/>
    </source>
</evidence>
<keyword evidence="1" id="KW-0812">Transmembrane</keyword>
<reference evidence="2 3" key="1">
    <citation type="submission" date="2021-06" db="EMBL/GenBank/DDBJ databases">
        <authorList>
            <person name="Lee D.H."/>
        </authorList>
    </citation>
    <scope>NUCLEOTIDE SEQUENCE [LARGE SCALE GENOMIC DNA]</scope>
    <source>
        <strain evidence="2 3">MMS21-HV4-11</strain>
    </source>
</reference>
<feature type="transmembrane region" description="Helical" evidence="1">
    <location>
        <begin position="74"/>
        <end position="96"/>
    </location>
</feature>
<accession>A0ABS6IFW2</accession>